<sequence>LQIRSPMRFTSVHTFAGCIICFLFVARGDAGLPYCGVQVKARPADGVQNEARKTGSAKPPVYKNAHGRPVCFSYEAPRSFNYMQCMPKYSSHTVTEPDFTDRDA</sequence>
<keyword evidence="1" id="KW-0732">Signal</keyword>
<evidence type="ECO:0008006" key="3">
    <source>
        <dbReference type="Google" id="ProtNLM"/>
    </source>
</evidence>
<accession>A0A1B6JZZ9</accession>
<feature type="non-terminal residue" evidence="2">
    <location>
        <position position="1"/>
    </location>
</feature>
<proteinExistence type="predicted"/>
<protein>
    <recommendedName>
        <fullName evidence="3">Secreted protein</fullName>
    </recommendedName>
</protein>
<feature type="non-terminal residue" evidence="2">
    <location>
        <position position="104"/>
    </location>
</feature>
<reference evidence="2" key="1">
    <citation type="submission" date="2015-11" db="EMBL/GenBank/DDBJ databases">
        <title>De novo transcriptome assembly of four potential Pierce s Disease insect vectors from Arizona vineyards.</title>
        <authorList>
            <person name="Tassone E.E."/>
        </authorList>
    </citation>
    <scope>NUCLEOTIDE SEQUENCE</scope>
</reference>
<evidence type="ECO:0000313" key="2">
    <source>
        <dbReference type="EMBL" id="JAT04749.1"/>
    </source>
</evidence>
<gene>
    <name evidence="2" type="ORF">g.3153</name>
</gene>
<feature type="chain" id="PRO_5008586327" description="Secreted protein" evidence="1">
    <location>
        <begin position="31"/>
        <end position="104"/>
    </location>
</feature>
<name>A0A1B6JZZ9_9HEMI</name>
<dbReference type="AlphaFoldDB" id="A0A1B6JZZ9"/>
<organism evidence="2">
    <name type="scientific">Homalodisca liturata</name>
    <dbReference type="NCBI Taxonomy" id="320908"/>
    <lineage>
        <taxon>Eukaryota</taxon>
        <taxon>Metazoa</taxon>
        <taxon>Ecdysozoa</taxon>
        <taxon>Arthropoda</taxon>
        <taxon>Hexapoda</taxon>
        <taxon>Insecta</taxon>
        <taxon>Pterygota</taxon>
        <taxon>Neoptera</taxon>
        <taxon>Paraneoptera</taxon>
        <taxon>Hemiptera</taxon>
        <taxon>Auchenorrhyncha</taxon>
        <taxon>Membracoidea</taxon>
        <taxon>Cicadellidae</taxon>
        <taxon>Cicadellinae</taxon>
        <taxon>Proconiini</taxon>
        <taxon>Homalodisca</taxon>
    </lineage>
</organism>
<dbReference type="EMBL" id="GECU01002958">
    <property type="protein sequence ID" value="JAT04749.1"/>
    <property type="molecule type" value="Transcribed_RNA"/>
</dbReference>
<feature type="signal peptide" evidence="1">
    <location>
        <begin position="1"/>
        <end position="30"/>
    </location>
</feature>
<evidence type="ECO:0000256" key="1">
    <source>
        <dbReference type="SAM" id="SignalP"/>
    </source>
</evidence>